<evidence type="ECO:0000313" key="2">
    <source>
        <dbReference type="Proteomes" id="UP000494218"/>
    </source>
</evidence>
<accession>A0A6P2LDF5</accession>
<reference evidence="1 2" key="1">
    <citation type="submission" date="2019-09" db="EMBL/GenBank/DDBJ databases">
        <authorList>
            <person name="Depoorter E."/>
        </authorList>
    </citation>
    <scope>NUCLEOTIDE SEQUENCE [LARGE SCALE GENOMIC DNA]</scope>
    <source>
        <strain evidence="1">LMG 23254</strain>
    </source>
</reference>
<evidence type="ECO:0000313" key="1">
    <source>
        <dbReference type="EMBL" id="VWB65266.1"/>
    </source>
</evidence>
<organism evidence="1 2">
    <name type="scientific">Burkholderia lata (strain ATCC 17760 / DSM 23089 / LMG 22485 / NCIMB 9086 / R18194 / 383)</name>
    <dbReference type="NCBI Taxonomy" id="482957"/>
    <lineage>
        <taxon>Bacteria</taxon>
        <taxon>Pseudomonadati</taxon>
        <taxon>Pseudomonadota</taxon>
        <taxon>Betaproteobacteria</taxon>
        <taxon>Burkholderiales</taxon>
        <taxon>Burkholderiaceae</taxon>
        <taxon>Burkholderia</taxon>
        <taxon>Burkholderia cepacia complex</taxon>
    </lineage>
</organism>
<name>A0A6P2LDF5_BURL3</name>
<dbReference type="RefSeq" id="WP_175031993.1">
    <property type="nucleotide sequence ID" value="NZ_CABVPW010000013.1"/>
</dbReference>
<dbReference type="AlphaFoldDB" id="A0A6P2LDF5"/>
<protein>
    <submittedName>
        <fullName evidence="1">Uncharacterized protein</fullName>
    </submittedName>
</protein>
<gene>
    <name evidence="1" type="ORF">BLA23254_03032</name>
</gene>
<proteinExistence type="predicted"/>
<sequence>MPGASALIKPTMTGGSKPEAVIDALRTRCSWSHLREALKKANLPAGTGWAELGGVAEDKQGNGPKLRQFLSDYHWEHVVAGERYVHLYDLPLDSKAKLPNK</sequence>
<dbReference type="Proteomes" id="UP000494218">
    <property type="component" value="Unassembled WGS sequence"/>
</dbReference>
<dbReference type="EMBL" id="CABVPW010000013">
    <property type="protein sequence ID" value="VWB65266.1"/>
    <property type="molecule type" value="Genomic_DNA"/>
</dbReference>